<accession>A0AAV7PRW4</accession>
<dbReference type="Proteomes" id="UP001066276">
    <property type="component" value="Chromosome 7"/>
</dbReference>
<gene>
    <name evidence="1" type="ORF">NDU88_008428</name>
</gene>
<name>A0AAV7PRW4_PLEWA</name>
<organism evidence="1 2">
    <name type="scientific">Pleurodeles waltl</name>
    <name type="common">Iberian ribbed newt</name>
    <dbReference type="NCBI Taxonomy" id="8319"/>
    <lineage>
        <taxon>Eukaryota</taxon>
        <taxon>Metazoa</taxon>
        <taxon>Chordata</taxon>
        <taxon>Craniata</taxon>
        <taxon>Vertebrata</taxon>
        <taxon>Euteleostomi</taxon>
        <taxon>Amphibia</taxon>
        <taxon>Batrachia</taxon>
        <taxon>Caudata</taxon>
        <taxon>Salamandroidea</taxon>
        <taxon>Salamandridae</taxon>
        <taxon>Pleurodelinae</taxon>
        <taxon>Pleurodeles</taxon>
    </lineage>
</organism>
<keyword evidence="2" id="KW-1185">Reference proteome</keyword>
<dbReference type="EMBL" id="JANPWB010000011">
    <property type="protein sequence ID" value="KAJ1130072.1"/>
    <property type="molecule type" value="Genomic_DNA"/>
</dbReference>
<dbReference type="AlphaFoldDB" id="A0AAV7PRW4"/>
<evidence type="ECO:0000313" key="2">
    <source>
        <dbReference type="Proteomes" id="UP001066276"/>
    </source>
</evidence>
<protein>
    <submittedName>
        <fullName evidence="1">Uncharacterized protein</fullName>
    </submittedName>
</protein>
<evidence type="ECO:0000313" key="1">
    <source>
        <dbReference type="EMBL" id="KAJ1130072.1"/>
    </source>
</evidence>
<sequence>MADDCIWRALALLKKAGHMDLMNTEALVELRPARKVSQGVVAVVLACSPLRRARNAEVQVRSGGWVPGRAAGREVGWQAAEAPGGSLRIRDTLRKPQRVSQGNNRVLSVGGT</sequence>
<reference evidence="1" key="1">
    <citation type="journal article" date="2022" name="bioRxiv">
        <title>Sequencing and chromosome-scale assembly of the giantPleurodeles waltlgenome.</title>
        <authorList>
            <person name="Brown T."/>
            <person name="Elewa A."/>
            <person name="Iarovenko S."/>
            <person name="Subramanian E."/>
            <person name="Araus A.J."/>
            <person name="Petzold A."/>
            <person name="Susuki M."/>
            <person name="Suzuki K.-i.T."/>
            <person name="Hayashi T."/>
            <person name="Toyoda A."/>
            <person name="Oliveira C."/>
            <person name="Osipova E."/>
            <person name="Leigh N.D."/>
            <person name="Simon A."/>
            <person name="Yun M.H."/>
        </authorList>
    </citation>
    <scope>NUCLEOTIDE SEQUENCE</scope>
    <source>
        <strain evidence="1">20211129_DDA</strain>
        <tissue evidence="1">Liver</tissue>
    </source>
</reference>
<comment type="caution">
    <text evidence="1">The sequence shown here is derived from an EMBL/GenBank/DDBJ whole genome shotgun (WGS) entry which is preliminary data.</text>
</comment>
<proteinExistence type="predicted"/>